<comment type="caution">
    <text evidence="2">The sequence shown here is derived from an EMBL/GenBank/DDBJ whole genome shotgun (WGS) entry which is preliminary data.</text>
</comment>
<dbReference type="InterPro" id="IPR007345">
    <property type="entry name" value="Polysacch_pyruvyl_Trfase"/>
</dbReference>
<evidence type="ECO:0000259" key="1">
    <source>
        <dbReference type="Pfam" id="PF04230"/>
    </source>
</evidence>
<gene>
    <name evidence="2" type="ORF">AN168_17675</name>
</gene>
<dbReference type="EMBL" id="LIZK01000008">
    <property type="protein sequence ID" value="KPL92991.1"/>
    <property type="molecule type" value="Genomic_DNA"/>
</dbReference>
<reference evidence="2 3" key="1">
    <citation type="submission" date="2015-08" db="EMBL/GenBank/DDBJ databases">
        <title>Draft Genome Sequence of Vibrio splendidus UCD-SED7.</title>
        <authorList>
            <person name="Lee R.D."/>
            <person name="Lang J.M."/>
            <person name="Coil D.A."/>
            <person name="Jospin G."/>
            <person name="Eisen J.A."/>
        </authorList>
    </citation>
    <scope>NUCLEOTIDE SEQUENCE [LARGE SCALE GENOMIC DNA]</scope>
    <source>
        <strain evidence="2 3">UCD-SED7</strain>
    </source>
</reference>
<protein>
    <recommendedName>
        <fullName evidence="1">Polysaccharide pyruvyl transferase domain-containing protein</fullName>
    </recommendedName>
</protein>
<proteinExistence type="predicted"/>
<evidence type="ECO:0000313" key="3">
    <source>
        <dbReference type="Proteomes" id="UP000050463"/>
    </source>
</evidence>
<dbReference type="Proteomes" id="UP000050463">
    <property type="component" value="Unassembled WGS sequence"/>
</dbReference>
<dbReference type="RefSeq" id="WP_054547916.1">
    <property type="nucleotide sequence ID" value="NZ_LIZK01000008.1"/>
</dbReference>
<evidence type="ECO:0000313" key="2">
    <source>
        <dbReference type="EMBL" id="KPL92991.1"/>
    </source>
</evidence>
<dbReference type="Pfam" id="PF04230">
    <property type="entry name" value="PS_pyruv_trans"/>
    <property type="match status" value="1"/>
</dbReference>
<accession>A0A837NQM4</accession>
<name>A0A837NQM4_VIBSP</name>
<sequence length="383" mass="44210">MKKIGILTLPLWNNYGGILQTYALNYKLKSLGYETLVIDYKKLPQSKVEIAKIHSKNWIKKYLFKNKTWNLSQTDSFRSYVSSNTRGFVESELTPLSSPVFGKDELSEMNDILDGVIVGSDQVWRPDYAPSWGTYFLDFLEPSKLRISYSASFGKENVKFTEAQLVVARKELCKFDAISVREKNGLDIVKENFGFKAEHILDPTLLLDKEDYESIVDKYKEPKSCGNLFTYILDHNETSEIIINKVSNEMNLNSFEVNSKIPKVDIDLNKIDGHVYPRVTKWLKAFVDAEYVIADSFHGCVFSIIFNKPFIAVGNKQRGLTRFTSLLETFDLTSRLVLEPSQITEELINYEFDWDKINKIRHFKRKESIDFLTSAIGEQNEKD</sequence>
<dbReference type="AlphaFoldDB" id="A0A837NQM4"/>
<organism evidence="2 3">
    <name type="scientific">Vibrio splendidus</name>
    <dbReference type="NCBI Taxonomy" id="29497"/>
    <lineage>
        <taxon>Bacteria</taxon>
        <taxon>Pseudomonadati</taxon>
        <taxon>Pseudomonadota</taxon>
        <taxon>Gammaproteobacteria</taxon>
        <taxon>Vibrionales</taxon>
        <taxon>Vibrionaceae</taxon>
        <taxon>Vibrio</taxon>
    </lineage>
</organism>
<feature type="domain" description="Polysaccharide pyruvyl transferase" evidence="1">
    <location>
        <begin position="14"/>
        <end position="316"/>
    </location>
</feature>